<evidence type="ECO:0000256" key="1">
    <source>
        <dbReference type="SAM" id="Phobius"/>
    </source>
</evidence>
<keyword evidence="1" id="KW-0812">Transmembrane</keyword>
<feature type="transmembrane region" description="Helical" evidence="1">
    <location>
        <begin position="30"/>
        <end position="46"/>
    </location>
</feature>
<feature type="transmembrane region" description="Helical" evidence="1">
    <location>
        <begin position="6"/>
        <end position="23"/>
    </location>
</feature>
<dbReference type="InParanoid" id="G0MWS3"/>
<accession>G0MWS3</accession>
<keyword evidence="1" id="KW-0472">Membrane</keyword>
<name>G0MWS3_CAEBE</name>
<feature type="transmembrane region" description="Helical" evidence="1">
    <location>
        <begin position="167"/>
        <end position="188"/>
    </location>
</feature>
<dbReference type="Proteomes" id="UP000008068">
    <property type="component" value="Unassembled WGS sequence"/>
</dbReference>
<keyword evidence="1" id="KW-1133">Transmembrane helix</keyword>
<evidence type="ECO:0000313" key="3">
    <source>
        <dbReference type="Proteomes" id="UP000008068"/>
    </source>
</evidence>
<dbReference type="EMBL" id="GL379817">
    <property type="protein sequence ID" value="EGT46233.1"/>
    <property type="molecule type" value="Genomic_DNA"/>
</dbReference>
<reference evidence="3" key="1">
    <citation type="submission" date="2011-07" db="EMBL/GenBank/DDBJ databases">
        <authorList>
            <consortium name="Caenorhabditis brenneri Sequencing and Analysis Consortium"/>
            <person name="Wilson R.K."/>
        </authorList>
    </citation>
    <scope>NUCLEOTIDE SEQUENCE [LARGE SCALE GENOMIC DNA]</scope>
    <source>
        <strain evidence="3">PB2801</strain>
    </source>
</reference>
<evidence type="ECO:0000313" key="2">
    <source>
        <dbReference type="EMBL" id="EGT46233.1"/>
    </source>
</evidence>
<dbReference type="AlphaFoldDB" id="G0MWS3"/>
<gene>
    <name evidence="2" type="ORF">CAEBREN_23185</name>
</gene>
<proteinExistence type="predicted"/>
<organism evidence="3">
    <name type="scientific">Caenorhabditis brenneri</name>
    <name type="common">Nematode worm</name>
    <dbReference type="NCBI Taxonomy" id="135651"/>
    <lineage>
        <taxon>Eukaryota</taxon>
        <taxon>Metazoa</taxon>
        <taxon>Ecdysozoa</taxon>
        <taxon>Nematoda</taxon>
        <taxon>Chromadorea</taxon>
        <taxon>Rhabditida</taxon>
        <taxon>Rhabditina</taxon>
        <taxon>Rhabditomorpha</taxon>
        <taxon>Rhabditoidea</taxon>
        <taxon>Rhabditidae</taxon>
        <taxon>Peloderinae</taxon>
        <taxon>Caenorhabditis</taxon>
    </lineage>
</organism>
<feature type="transmembrane region" description="Helical" evidence="1">
    <location>
        <begin position="138"/>
        <end position="155"/>
    </location>
</feature>
<dbReference type="HOGENOM" id="CLU_1235998_0_0_1"/>
<keyword evidence="3" id="KW-1185">Reference proteome</keyword>
<feature type="transmembrane region" description="Helical" evidence="1">
    <location>
        <begin position="101"/>
        <end position="118"/>
    </location>
</feature>
<sequence length="236" mass="27247">MPFQFTGLFAVLYTLFVYSNVLLKEDQNYKMIIIAFCAAWILVYLLKKLHDCSEYPGRFARHKDTIATGLIIFNVDAANTKHHLFNLAKRCEESAENEDDFMVFLSATLLFASYFLLIRKSSKECEWDKTISWKYEPIPYFLAVCHLIFLYLPLVDEKVKATDYNIFVFYQVALSVIWASSCFELCAIMMENLKPKNSVEDNKRPTHIAHILVDEGIPLETVNNAAEGVLIEKKTN</sequence>
<protein>
    <submittedName>
        <fullName evidence="2">Uncharacterized protein</fullName>
    </submittedName>
</protein>